<dbReference type="EMBL" id="ML769390">
    <property type="protein sequence ID" value="KAE9408561.1"/>
    <property type="molecule type" value="Genomic_DNA"/>
</dbReference>
<dbReference type="GO" id="GO:0008477">
    <property type="term" value="F:purine nucleosidase activity"/>
    <property type="evidence" value="ECO:0007669"/>
    <property type="project" value="TreeGrafter"/>
</dbReference>
<dbReference type="GO" id="GO:0006152">
    <property type="term" value="P:purine nucleoside catabolic process"/>
    <property type="evidence" value="ECO:0007669"/>
    <property type="project" value="TreeGrafter"/>
</dbReference>
<name>A0A6A4IDB8_9AGAR</name>
<evidence type="ECO:0000259" key="4">
    <source>
        <dbReference type="Pfam" id="PF01156"/>
    </source>
</evidence>
<dbReference type="InterPro" id="IPR036452">
    <property type="entry name" value="Ribo_hydro-like"/>
</dbReference>
<evidence type="ECO:0000313" key="6">
    <source>
        <dbReference type="Proteomes" id="UP000799118"/>
    </source>
</evidence>
<accession>A0A6A4IDB8</accession>
<dbReference type="PANTHER" id="PTHR12304">
    <property type="entry name" value="INOSINE-URIDINE PREFERRING NUCLEOSIDE HYDROLASE"/>
    <property type="match status" value="1"/>
</dbReference>
<dbReference type="GO" id="GO:0005829">
    <property type="term" value="C:cytosol"/>
    <property type="evidence" value="ECO:0007669"/>
    <property type="project" value="TreeGrafter"/>
</dbReference>
<organism evidence="5 6">
    <name type="scientific">Gymnopus androsaceus JB14</name>
    <dbReference type="NCBI Taxonomy" id="1447944"/>
    <lineage>
        <taxon>Eukaryota</taxon>
        <taxon>Fungi</taxon>
        <taxon>Dikarya</taxon>
        <taxon>Basidiomycota</taxon>
        <taxon>Agaricomycotina</taxon>
        <taxon>Agaricomycetes</taxon>
        <taxon>Agaricomycetidae</taxon>
        <taxon>Agaricales</taxon>
        <taxon>Marasmiineae</taxon>
        <taxon>Omphalotaceae</taxon>
        <taxon>Gymnopus</taxon>
    </lineage>
</organism>
<keyword evidence="6" id="KW-1185">Reference proteome</keyword>
<dbReference type="InterPro" id="IPR023186">
    <property type="entry name" value="IUNH"/>
</dbReference>
<comment type="similarity">
    <text evidence="1">Belongs to the IUNH family.</text>
</comment>
<keyword evidence="3" id="KW-0326">Glycosidase</keyword>
<dbReference type="OrthoDB" id="5783963at2759"/>
<dbReference type="Proteomes" id="UP000799118">
    <property type="component" value="Unassembled WGS sequence"/>
</dbReference>
<dbReference type="Pfam" id="PF01156">
    <property type="entry name" value="IU_nuc_hydro"/>
    <property type="match status" value="1"/>
</dbReference>
<protein>
    <submittedName>
        <fullName evidence="5">Nucleoside hydrolase</fullName>
    </submittedName>
</protein>
<sequence>MTSRIPVIFDTDPGVDDIIALLFALSSPELEVLAIVVSYGNTDIESAYANVLKTYQAVQRHLDVYPQHTNRFPNFFNSLKTIICRGSDGPLEGPLHSAIYSMEANCDISRDGLGGISESCPDLDVTSNPKQLDYSKESGIEVAINLLEKHEARSITYIAIGPLTNLARMMRQNSKLLSTKLGRIICMGGALDVPGNTTAVAEFNFFADPYAVRELLVPGEPCEFPFPSDRFLLLPLDITTPHQLPFPTYKDRVDTSFESSEPSGTPIAHFTSAFLTQTRNIMLQFGNDAMELHDIVAVWCAIAFPPFSDDSSMKETSVPGWKAVRRIFDIERQRFMIICFSTGELTRGMLVVDRREDESAYAPGANRAEVQASLDKTQFSGNLESIALPAQVELETAPLAKKKADSGIWCITETPGPDTLLKILFERVWGVSERMET</sequence>
<dbReference type="Gene3D" id="3.90.245.10">
    <property type="entry name" value="Ribonucleoside hydrolase-like"/>
    <property type="match status" value="1"/>
</dbReference>
<dbReference type="InterPro" id="IPR001910">
    <property type="entry name" value="Inosine/uridine_hydrolase_dom"/>
</dbReference>
<keyword evidence="2 5" id="KW-0378">Hydrolase</keyword>
<dbReference type="AlphaFoldDB" id="A0A6A4IDB8"/>
<proteinExistence type="inferred from homology"/>
<evidence type="ECO:0000256" key="1">
    <source>
        <dbReference type="ARBA" id="ARBA00009176"/>
    </source>
</evidence>
<evidence type="ECO:0000256" key="2">
    <source>
        <dbReference type="ARBA" id="ARBA00022801"/>
    </source>
</evidence>
<reference evidence="5" key="1">
    <citation type="journal article" date="2019" name="Environ. Microbiol.">
        <title>Fungal ecological strategies reflected in gene transcription - a case study of two litter decomposers.</title>
        <authorList>
            <person name="Barbi F."/>
            <person name="Kohler A."/>
            <person name="Barry K."/>
            <person name="Baskaran P."/>
            <person name="Daum C."/>
            <person name="Fauchery L."/>
            <person name="Ihrmark K."/>
            <person name="Kuo A."/>
            <person name="LaButti K."/>
            <person name="Lipzen A."/>
            <person name="Morin E."/>
            <person name="Grigoriev I.V."/>
            <person name="Henrissat B."/>
            <person name="Lindahl B."/>
            <person name="Martin F."/>
        </authorList>
    </citation>
    <scope>NUCLEOTIDE SEQUENCE</scope>
    <source>
        <strain evidence="5">JB14</strain>
    </source>
</reference>
<evidence type="ECO:0000313" key="5">
    <source>
        <dbReference type="EMBL" id="KAE9408561.1"/>
    </source>
</evidence>
<dbReference type="PANTHER" id="PTHR12304:SF56">
    <property type="entry name" value="HYDROLASE, PUTATIVE (AFU_ORTHOLOGUE AFUA_1G11790)-RELATED"/>
    <property type="match status" value="1"/>
</dbReference>
<dbReference type="SUPFAM" id="SSF53590">
    <property type="entry name" value="Nucleoside hydrolase"/>
    <property type="match status" value="1"/>
</dbReference>
<evidence type="ECO:0000256" key="3">
    <source>
        <dbReference type="ARBA" id="ARBA00023295"/>
    </source>
</evidence>
<feature type="domain" description="Inosine/uridine-preferring nucleoside hydrolase" evidence="4">
    <location>
        <begin position="7"/>
        <end position="379"/>
    </location>
</feature>
<gene>
    <name evidence="5" type="ORF">BT96DRAFT_807719</name>
</gene>